<keyword evidence="1" id="KW-1133">Transmembrane helix</keyword>
<dbReference type="AlphaFoldDB" id="A0A6M1T5U6"/>
<dbReference type="Pfam" id="PF05170">
    <property type="entry name" value="AsmA"/>
    <property type="match status" value="1"/>
</dbReference>
<dbReference type="PANTHER" id="PTHR30441">
    <property type="entry name" value="DUF748 DOMAIN-CONTAINING PROTEIN"/>
    <property type="match status" value="1"/>
</dbReference>
<dbReference type="EMBL" id="JAALLS010000020">
    <property type="protein sequence ID" value="NGP89487.1"/>
    <property type="molecule type" value="Genomic_DNA"/>
</dbReference>
<organism evidence="3 4">
    <name type="scientific">Fodinibius halophilus</name>
    <dbReference type="NCBI Taxonomy" id="1736908"/>
    <lineage>
        <taxon>Bacteria</taxon>
        <taxon>Pseudomonadati</taxon>
        <taxon>Balneolota</taxon>
        <taxon>Balneolia</taxon>
        <taxon>Balneolales</taxon>
        <taxon>Balneolaceae</taxon>
        <taxon>Fodinibius</taxon>
    </lineage>
</organism>
<comment type="caution">
    <text evidence="3">The sequence shown here is derived from an EMBL/GenBank/DDBJ whole genome shotgun (WGS) entry which is preliminary data.</text>
</comment>
<dbReference type="RefSeq" id="WP_165270278.1">
    <property type="nucleotide sequence ID" value="NZ_JAALLS010000020.1"/>
</dbReference>
<keyword evidence="1" id="KW-0812">Transmembrane</keyword>
<proteinExistence type="predicted"/>
<name>A0A6M1T5U6_9BACT</name>
<protein>
    <submittedName>
        <fullName evidence="3">AsmA family protein</fullName>
    </submittedName>
</protein>
<evidence type="ECO:0000313" key="3">
    <source>
        <dbReference type="EMBL" id="NGP89487.1"/>
    </source>
</evidence>
<gene>
    <name evidence="3" type="ORF">G3569_14105</name>
</gene>
<feature type="transmembrane region" description="Helical" evidence="1">
    <location>
        <begin position="7"/>
        <end position="26"/>
    </location>
</feature>
<accession>A0A6M1T5U6</accession>
<dbReference type="GO" id="GO:0090313">
    <property type="term" value="P:regulation of protein targeting to membrane"/>
    <property type="evidence" value="ECO:0007669"/>
    <property type="project" value="TreeGrafter"/>
</dbReference>
<dbReference type="PANTHER" id="PTHR30441:SF8">
    <property type="entry name" value="DUF748 DOMAIN-CONTAINING PROTEIN"/>
    <property type="match status" value="1"/>
</dbReference>
<dbReference type="Proteomes" id="UP000479132">
    <property type="component" value="Unassembled WGS sequence"/>
</dbReference>
<keyword evidence="1" id="KW-0472">Membrane</keyword>
<dbReference type="InterPro" id="IPR007844">
    <property type="entry name" value="AsmA"/>
</dbReference>
<sequence length="1025" mass="112122">MKTFLKVIAGFLVLVILIAVGLNIYFTDERLKNTVMPQLNDAVGRTVEVESMSLTFFSSFPQPGISIQKMSIPGTTPSDTLLSLDELIVSVKFFSLMGDQVEIADLKIEKPEFTYIVYPDSSTNIDFLMSTEESTQDTSAGLAVNIPSLRVSGAQFGYRDSTSNTHAQIDDLNAEIALRYADTIESTIDLQVGGVSATAGGTRYLNQLPLSLQQQSTIDLSNENLTLKSGTLSIRGLALNLSGTLSDWSNNLAADLTVSSSSDNFGELLRLVPKEYEEYVTDLNTEGTLSIDGTVNGPLAAEELPQFNLNMQVTDGYLKNPDLPQPIEQIQLTAQANNNLVTLTRFTAQAGENNISANGELSNPLGEDGEFSVEFDGNINLATVSQFYDISEFDIEELAGTLTVEGKANGDRANPEKATFDAVTNLEGGRLKYAEVPKAVENISIDAQANQSKVTINSMALETASNTFSMQGVINHPLEEQQRTIDLDTDLQFDLATIKEFYPIDEDTLKMRGQLSANASLKGKADQIEKAVQSGTIILSNGYINHKSLGKPLEEITFDSKLDGPTLSIAEARIKTGGNNLSLSGSVKDYLSDNRIINFQLNGSANLSEITSYYDLRPTITELTGKADLNLTASGPISKPTQMNFNGTLTAQKVNMDGEGMVQPLKNLDGELNLNPKSVDLNSLRFNLGSSDFLLEGSLKNYMAYLKAEKDRNTTPDLTGSYQSDLLNVDELINWEDTTETEKTPIHLPDLTSSVTANIGELVVTGVSMKKLEAKASTTPKQIELEQASVQLFEGEANGSFTWDVPQPDRTKLTFNGSLDSLQSESFFREYPILGEDSEFHNYISGAFTAHVDYSSELDVYLQPIMETTVMEGDFGMTKARLKEHPLQQKIAAMFNADELRNIALDEWNSTYTLKDNVFTIKDLRLTSGNIGAEMNGTQHLQTSKINYQLKLFLPEKFKGAIASVISSRAVKALTQDNGTIMIPLRVRGTHSKPIVTPDEKAIAPIIKEFLKDKAGNALKKLFDG</sequence>
<evidence type="ECO:0000256" key="1">
    <source>
        <dbReference type="SAM" id="Phobius"/>
    </source>
</evidence>
<feature type="domain" description="AsmA" evidence="2">
    <location>
        <begin position="1"/>
        <end position="314"/>
    </location>
</feature>
<evidence type="ECO:0000259" key="2">
    <source>
        <dbReference type="Pfam" id="PF05170"/>
    </source>
</evidence>
<keyword evidence="4" id="KW-1185">Reference proteome</keyword>
<evidence type="ECO:0000313" key="4">
    <source>
        <dbReference type="Proteomes" id="UP000479132"/>
    </source>
</evidence>
<reference evidence="3 4" key="1">
    <citation type="submission" date="2020-02" db="EMBL/GenBank/DDBJ databases">
        <title>Aliifodinibius halophilus 2W32, complete genome.</title>
        <authorList>
            <person name="Li Y."/>
            <person name="Wu S."/>
        </authorList>
    </citation>
    <scope>NUCLEOTIDE SEQUENCE [LARGE SCALE GENOMIC DNA]</scope>
    <source>
        <strain evidence="3 4">2W32</strain>
    </source>
</reference>
<dbReference type="GO" id="GO:0005886">
    <property type="term" value="C:plasma membrane"/>
    <property type="evidence" value="ECO:0007669"/>
    <property type="project" value="TreeGrafter"/>
</dbReference>
<dbReference type="InterPro" id="IPR052894">
    <property type="entry name" value="AsmA-related"/>
</dbReference>